<proteinExistence type="inferred from homology"/>
<evidence type="ECO:0000313" key="10">
    <source>
        <dbReference type="Proteomes" id="UP000193200"/>
    </source>
</evidence>
<dbReference type="Gene3D" id="3.90.1150.10">
    <property type="entry name" value="Aspartate Aminotransferase, domain 1"/>
    <property type="match status" value="1"/>
</dbReference>
<keyword evidence="5 9" id="KW-0808">Transferase</keyword>
<evidence type="ECO:0000256" key="4">
    <source>
        <dbReference type="ARBA" id="ARBA00022576"/>
    </source>
</evidence>
<dbReference type="GO" id="GO:0006520">
    <property type="term" value="P:amino acid metabolic process"/>
    <property type="evidence" value="ECO:0007669"/>
    <property type="project" value="InterPro"/>
</dbReference>
<dbReference type="PANTHER" id="PTHR46383">
    <property type="entry name" value="ASPARTATE AMINOTRANSFERASE"/>
    <property type="match status" value="1"/>
</dbReference>
<dbReference type="InterPro" id="IPR015421">
    <property type="entry name" value="PyrdxlP-dep_Trfase_major"/>
</dbReference>
<dbReference type="Pfam" id="PF00155">
    <property type="entry name" value="Aminotran_1_2"/>
    <property type="match status" value="1"/>
</dbReference>
<dbReference type="Gene3D" id="3.40.640.10">
    <property type="entry name" value="Type I PLP-dependent aspartate aminotransferase-like (Major domain)"/>
    <property type="match status" value="1"/>
</dbReference>
<dbReference type="AlphaFoldDB" id="A0A1Y5U0N1"/>
<dbReference type="InterPro" id="IPR050596">
    <property type="entry name" value="AspAT/PAT-like"/>
</dbReference>
<dbReference type="EMBL" id="FWFR01000007">
    <property type="protein sequence ID" value="SLN77476.1"/>
    <property type="molecule type" value="Genomic_DNA"/>
</dbReference>
<keyword evidence="4 9" id="KW-0032">Aminotransferase</keyword>
<reference evidence="9 10" key="1">
    <citation type="submission" date="2017-03" db="EMBL/GenBank/DDBJ databases">
        <authorList>
            <person name="Afonso C.L."/>
            <person name="Miller P.J."/>
            <person name="Scott M.A."/>
            <person name="Spackman E."/>
            <person name="Goraichik I."/>
            <person name="Dimitrov K.M."/>
            <person name="Suarez D.L."/>
            <person name="Swayne D.E."/>
        </authorList>
    </citation>
    <scope>NUCLEOTIDE SEQUENCE [LARGE SCALE GENOMIC DNA]</scope>
    <source>
        <strain evidence="9 10">CECT 7691</strain>
    </source>
</reference>
<evidence type="ECO:0000256" key="1">
    <source>
        <dbReference type="ARBA" id="ARBA00001933"/>
    </source>
</evidence>
<evidence type="ECO:0000256" key="3">
    <source>
        <dbReference type="ARBA" id="ARBA00012753"/>
    </source>
</evidence>
<evidence type="ECO:0000256" key="5">
    <source>
        <dbReference type="ARBA" id="ARBA00022679"/>
    </source>
</evidence>
<comment type="cofactor">
    <cofactor evidence="1">
        <name>pyridoxal 5'-phosphate</name>
        <dbReference type="ChEBI" id="CHEBI:597326"/>
    </cofactor>
</comment>
<keyword evidence="6" id="KW-0663">Pyridoxal phosphate</keyword>
<accession>A0A1Y5U0N1</accession>
<feature type="domain" description="Aminotransferase class I/classII large" evidence="8">
    <location>
        <begin position="40"/>
        <end position="390"/>
    </location>
</feature>
<comment type="catalytic activity">
    <reaction evidence="7">
        <text>L-aspartate + 2-oxoglutarate = oxaloacetate + L-glutamate</text>
        <dbReference type="Rhea" id="RHEA:21824"/>
        <dbReference type="ChEBI" id="CHEBI:16452"/>
        <dbReference type="ChEBI" id="CHEBI:16810"/>
        <dbReference type="ChEBI" id="CHEBI:29985"/>
        <dbReference type="ChEBI" id="CHEBI:29991"/>
        <dbReference type="EC" id="2.6.1.1"/>
    </reaction>
</comment>
<dbReference type="InParanoid" id="A0A1Y5U0N1"/>
<comment type="similarity">
    <text evidence="2">Belongs to the class-I pyridoxal-phosphate-dependent aminotransferase family.</text>
</comment>
<dbReference type="PANTHER" id="PTHR46383:SF1">
    <property type="entry name" value="ASPARTATE AMINOTRANSFERASE"/>
    <property type="match status" value="1"/>
</dbReference>
<evidence type="ECO:0000259" key="8">
    <source>
        <dbReference type="Pfam" id="PF00155"/>
    </source>
</evidence>
<dbReference type="Proteomes" id="UP000193200">
    <property type="component" value="Unassembled WGS sequence"/>
</dbReference>
<evidence type="ECO:0000256" key="2">
    <source>
        <dbReference type="ARBA" id="ARBA00007441"/>
    </source>
</evidence>
<dbReference type="InterPro" id="IPR015422">
    <property type="entry name" value="PyrdxlP-dep_Trfase_small"/>
</dbReference>
<organism evidence="9 10">
    <name type="scientific">Oceanibacterium hippocampi</name>
    <dbReference type="NCBI Taxonomy" id="745714"/>
    <lineage>
        <taxon>Bacteria</taxon>
        <taxon>Pseudomonadati</taxon>
        <taxon>Pseudomonadota</taxon>
        <taxon>Alphaproteobacteria</taxon>
        <taxon>Sneathiellales</taxon>
        <taxon>Sneathiellaceae</taxon>
        <taxon>Oceanibacterium</taxon>
    </lineage>
</organism>
<dbReference type="GO" id="GO:0004069">
    <property type="term" value="F:L-aspartate:2-oxoglutarate aminotransferase activity"/>
    <property type="evidence" value="ECO:0007669"/>
    <property type="project" value="UniProtKB-EC"/>
</dbReference>
<dbReference type="RefSeq" id="WP_217808198.1">
    <property type="nucleotide sequence ID" value="NZ_FWFR01000007.1"/>
</dbReference>
<dbReference type="SUPFAM" id="SSF53383">
    <property type="entry name" value="PLP-dependent transferases"/>
    <property type="match status" value="1"/>
</dbReference>
<dbReference type="CDD" id="cd00609">
    <property type="entry name" value="AAT_like"/>
    <property type="match status" value="1"/>
</dbReference>
<evidence type="ECO:0000313" key="9">
    <source>
        <dbReference type="EMBL" id="SLN77476.1"/>
    </source>
</evidence>
<dbReference type="InterPro" id="IPR015424">
    <property type="entry name" value="PyrdxlP-dep_Trfase"/>
</dbReference>
<dbReference type="InterPro" id="IPR004839">
    <property type="entry name" value="Aminotransferase_I/II_large"/>
</dbReference>
<keyword evidence="10" id="KW-1185">Reference proteome</keyword>
<sequence>MNERMTMAEGALAARMGRLGTESAFEVLARANALAAQGRDIINLGIGQPDFPTPPHIVEAAVRALRDGQHGYSPANGLPALREAVAADVRTYRGVEIDPGRVVIVPGGKVTMAFAMLLFGEAGAEILYPNPGFPIYESMIRFSGATPVPIPLYEASGFSFDADEVLSKITDRTRLIILNSPANPTGGVVPRAEFDNLVAGLERFPHVHVMSDEIYSRMTYDGERHVSLLDYESLRERLIVLDGWSKTYAMTGWRLGWGYWPAALVEPVTRLCINVHSCVNAPTQFAGIAALKGPQDAAEAMVAAFDERRAVIVDGLNRLPGVRCARPKGAFYAFPNIAGTGLDARTMQDRLLAEAGVAVIAGTSFGAHGEGFVRFSYANSIANIEAALGRVGDFLGSL</sequence>
<evidence type="ECO:0000256" key="7">
    <source>
        <dbReference type="ARBA" id="ARBA00049185"/>
    </source>
</evidence>
<gene>
    <name evidence="9" type="ORF">OCH7691_04433</name>
</gene>
<protein>
    <recommendedName>
        <fullName evidence="3">aspartate transaminase</fullName>
        <ecNumber evidence="3">2.6.1.1</ecNumber>
    </recommendedName>
</protein>
<dbReference type="GO" id="GO:0030170">
    <property type="term" value="F:pyridoxal phosphate binding"/>
    <property type="evidence" value="ECO:0007669"/>
    <property type="project" value="InterPro"/>
</dbReference>
<dbReference type="FunCoup" id="A0A1Y5U0N1">
    <property type="interactions" value="336"/>
</dbReference>
<dbReference type="EC" id="2.6.1.1" evidence="3"/>
<name>A0A1Y5U0N1_9PROT</name>
<evidence type="ECO:0000256" key="6">
    <source>
        <dbReference type="ARBA" id="ARBA00022898"/>
    </source>
</evidence>